<proteinExistence type="inferred from homology"/>
<dbReference type="AlphaFoldDB" id="L0GX26"/>
<dbReference type="NCBIfam" id="TIGR01730">
    <property type="entry name" value="RND_mfp"/>
    <property type="match status" value="1"/>
</dbReference>
<dbReference type="Gene3D" id="2.40.50.100">
    <property type="match status" value="1"/>
</dbReference>
<name>L0GX26_9GAMM</name>
<evidence type="ECO:0000256" key="2">
    <source>
        <dbReference type="SAM" id="Coils"/>
    </source>
</evidence>
<protein>
    <submittedName>
        <fullName evidence="3">RND family efflux transporter, MFP subunit</fullName>
    </submittedName>
</protein>
<dbReference type="Gene3D" id="2.40.30.170">
    <property type="match status" value="1"/>
</dbReference>
<comment type="similarity">
    <text evidence="1">Belongs to the membrane fusion protein (MFP) (TC 8.A.1) family.</text>
</comment>
<reference evidence="3 4" key="1">
    <citation type="submission" date="2011-09" db="EMBL/GenBank/DDBJ databases">
        <title>Complete sequence of chromosome of Thioflavicoccus mobilis 8321.</title>
        <authorList>
            <consortium name="US DOE Joint Genome Institute"/>
            <person name="Lucas S."/>
            <person name="Han J."/>
            <person name="Lapidus A."/>
            <person name="Cheng J.-F."/>
            <person name="Goodwin L."/>
            <person name="Pitluck S."/>
            <person name="Peters L."/>
            <person name="Ovchinnikova G."/>
            <person name="Lu M."/>
            <person name="Detter J.C."/>
            <person name="Han C."/>
            <person name="Tapia R."/>
            <person name="Land M."/>
            <person name="Hauser L."/>
            <person name="Kyrpides N."/>
            <person name="Ivanova N."/>
            <person name="Pagani I."/>
            <person name="Vogl K."/>
            <person name="Liu Z."/>
            <person name="Imhoff J."/>
            <person name="Thiel V."/>
            <person name="Frigaard N.-U."/>
            <person name="Bryant D."/>
            <person name="Woyke T."/>
        </authorList>
    </citation>
    <scope>NUCLEOTIDE SEQUENCE [LARGE SCALE GENOMIC DNA]</scope>
    <source>
        <strain evidence="3 4">8321</strain>
    </source>
</reference>
<organism evidence="3 4">
    <name type="scientific">Thioflavicoccus mobilis 8321</name>
    <dbReference type="NCBI Taxonomy" id="765912"/>
    <lineage>
        <taxon>Bacteria</taxon>
        <taxon>Pseudomonadati</taxon>
        <taxon>Pseudomonadota</taxon>
        <taxon>Gammaproteobacteria</taxon>
        <taxon>Chromatiales</taxon>
        <taxon>Chromatiaceae</taxon>
        <taxon>Thioflavicoccus</taxon>
    </lineage>
</organism>
<accession>L0GX26</accession>
<dbReference type="RefSeq" id="WP_015280523.1">
    <property type="nucleotide sequence ID" value="NC_019940.1"/>
</dbReference>
<dbReference type="SUPFAM" id="SSF111369">
    <property type="entry name" value="HlyD-like secretion proteins"/>
    <property type="match status" value="1"/>
</dbReference>
<keyword evidence="2" id="KW-0175">Coiled coil</keyword>
<evidence type="ECO:0000313" key="3">
    <source>
        <dbReference type="EMBL" id="AGA90382.1"/>
    </source>
</evidence>
<dbReference type="GO" id="GO:0015562">
    <property type="term" value="F:efflux transmembrane transporter activity"/>
    <property type="evidence" value="ECO:0007669"/>
    <property type="project" value="TreeGrafter"/>
</dbReference>
<evidence type="ECO:0000313" key="4">
    <source>
        <dbReference type="Proteomes" id="UP000010816"/>
    </source>
</evidence>
<dbReference type="STRING" id="765912.Thimo_1603"/>
<dbReference type="PANTHER" id="PTHR30469">
    <property type="entry name" value="MULTIDRUG RESISTANCE PROTEIN MDTA"/>
    <property type="match status" value="1"/>
</dbReference>
<dbReference type="Gene3D" id="1.10.287.470">
    <property type="entry name" value="Helix hairpin bin"/>
    <property type="match status" value="1"/>
</dbReference>
<dbReference type="InterPro" id="IPR006143">
    <property type="entry name" value="RND_pump_MFP"/>
</dbReference>
<dbReference type="EMBL" id="CP003051">
    <property type="protein sequence ID" value="AGA90382.1"/>
    <property type="molecule type" value="Genomic_DNA"/>
</dbReference>
<dbReference type="KEGG" id="tmb:Thimo_1603"/>
<feature type="coiled-coil region" evidence="2">
    <location>
        <begin position="143"/>
        <end position="208"/>
    </location>
</feature>
<gene>
    <name evidence="3" type="ORF">Thimo_1603</name>
</gene>
<dbReference type="Proteomes" id="UP000010816">
    <property type="component" value="Chromosome"/>
</dbReference>
<dbReference type="PANTHER" id="PTHR30469:SF15">
    <property type="entry name" value="HLYD FAMILY OF SECRETION PROTEINS"/>
    <property type="match status" value="1"/>
</dbReference>
<evidence type="ECO:0000256" key="1">
    <source>
        <dbReference type="ARBA" id="ARBA00009477"/>
    </source>
</evidence>
<keyword evidence="4" id="KW-1185">Reference proteome</keyword>
<dbReference type="HOGENOM" id="CLU_808276_0_0_6"/>
<sequence length="382" mass="42051">MPYTLRLESTETLAKIDDPTMPLTTSQADFERHQRRDRGPAAPCLTARRGGLALWLFVAAFGPVAPAADEDSGRLVTARPAERQVILTGFTRARAELPLVTETQGRIETVLYDIGDAIGDDGLFARVDTTFIALELEEVVVQQEKLRERIALDRREAERYRKLARQNNVSASQAEALELTLSSNRHELEALEIRERRLRERLARARIHAPPRWRVTARTVEPGQWVQAGEVLGAVADFTTLLVPFALTPGQHAALERQIGDLVLALPDIGQQVPASVYRVNPGFDPATRKIRVELAVDGDPQPRRGGLRARLALRVPEQGDTIVLPAAAVAGSYEEHWVIRADGERVPVLLLGPARGATADLVRVSAPTLHPGQRFHLVGAD</sequence>
<dbReference type="eggNOG" id="COG0845">
    <property type="taxonomic scope" value="Bacteria"/>
</dbReference>
<dbReference type="GO" id="GO:1990281">
    <property type="term" value="C:efflux pump complex"/>
    <property type="evidence" value="ECO:0007669"/>
    <property type="project" value="TreeGrafter"/>
</dbReference>